<dbReference type="Proteomes" id="UP000289738">
    <property type="component" value="Chromosome A04"/>
</dbReference>
<dbReference type="EMBL" id="SDMP01000004">
    <property type="protein sequence ID" value="RYR60572.1"/>
    <property type="molecule type" value="Genomic_DNA"/>
</dbReference>
<proteinExistence type="predicted"/>
<dbReference type="AlphaFoldDB" id="A0A445DBM4"/>
<accession>A0A445DBM4</accession>
<evidence type="ECO:0000313" key="1">
    <source>
        <dbReference type="EMBL" id="RYR60572.1"/>
    </source>
</evidence>
<keyword evidence="2" id="KW-1185">Reference proteome</keyword>
<protein>
    <submittedName>
        <fullName evidence="1">Uncharacterized protein</fullName>
    </submittedName>
</protein>
<gene>
    <name evidence="1" type="ORF">Ahy_A04g017624</name>
</gene>
<name>A0A445DBM4_ARAHY</name>
<organism evidence="1 2">
    <name type="scientific">Arachis hypogaea</name>
    <name type="common">Peanut</name>
    <dbReference type="NCBI Taxonomy" id="3818"/>
    <lineage>
        <taxon>Eukaryota</taxon>
        <taxon>Viridiplantae</taxon>
        <taxon>Streptophyta</taxon>
        <taxon>Embryophyta</taxon>
        <taxon>Tracheophyta</taxon>
        <taxon>Spermatophyta</taxon>
        <taxon>Magnoliopsida</taxon>
        <taxon>eudicotyledons</taxon>
        <taxon>Gunneridae</taxon>
        <taxon>Pentapetalae</taxon>
        <taxon>rosids</taxon>
        <taxon>fabids</taxon>
        <taxon>Fabales</taxon>
        <taxon>Fabaceae</taxon>
        <taxon>Papilionoideae</taxon>
        <taxon>50 kb inversion clade</taxon>
        <taxon>dalbergioids sensu lato</taxon>
        <taxon>Dalbergieae</taxon>
        <taxon>Pterocarpus clade</taxon>
        <taxon>Arachis</taxon>
    </lineage>
</organism>
<reference evidence="1 2" key="1">
    <citation type="submission" date="2019-01" db="EMBL/GenBank/DDBJ databases">
        <title>Sequencing of cultivated peanut Arachis hypogaea provides insights into genome evolution and oil improvement.</title>
        <authorList>
            <person name="Chen X."/>
        </authorList>
    </citation>
    <scope>NUCLEOTIDE SEQUENCE [LARGE SCALE GENOMIC DNA]</scope>
    <source>
        <strain evidence="2">cv. Fuhuasheng</strain>
        <tissue evidence="1">Leaves</tissue>
    </source>
</reference>
<comment type="caution">
    <text evidence="1">The sequence shown here is derived from an EMBL/GenBank/DDBJ whole genome shotgun (WGS) entry which is preliminary data.</text>
</comment>
<evidence type="ECO:0000313" key="2">
    <source>
        <dbReference type="Proteomes" id="UP000289738"/>
    </source>
</evidence>
<sequence length="65" mass="7322">MSMKSSVELLPNGLPNVIMPSQLLLRKWEEAKQSIKGAVEICARNDHHLNKMTASANTYNRLITK</sequence>